<dbReference type="STRING" id="573413.Spirs_1318"/>
<dbReference type="HOGENOM" id="CLU_058631_0_0_12"/>
<protein>
    <submittedName>
        <fullName evidence="1">Uncharacterized protein</fullName>
    </submittedName>
</protein>
<sequence length="383" mass="43176">MERIDTSSVIDLPVSLILTDDGLFFFSKHRSAPHQRDKGGMCLESFPASTLQRMILAGYVSSVEVSRSDFTSKRQELMDVSKLIMYGTLYRHFPDALWKLVATSDLILHYNRSHPKTPFTREHLDRGGAIDASGQGTAAPALALLEELSVSAADEALKERSSFSEQEKEMARTIGRRYLSHITAPFWLLLSASQRAVADPMLDTLRDLVASYIGKASISDYLALLLMELGVYAEKKLVGRATKELFHGNLDADAVMRNDEARSRVLAEMERMGFRVTVVWKIMGRTASIGTDNRLEVILYDRGSDSETLKNQIETKKGMDTKNHSLLDYYEKIVSSASGEELGLFYLGYIEEACQKQDIRFESHVSRIEKNDLTIVRLAFHFR</sequence>
<dbReference type="AlphaFoldDB" id="E1R423"/>
<dbReference type="OrthoDB" id="355505at2"/>
<organism evidence="1 2">
    <name type="scientific">Sediminispirochaeta smaragdinae (strain DSM 11293 / JCM 15392 / SEBR 4228)</name>
    <name type="common">Spirochaeta smaragdinae</name>
    <dbReference type="NCBI Taxonomy" id="573413"/>
    <lineage>
        <taxon>Bacteria</taxon>
        <taxon>Pseudomonadati</taxon>
        <taxon>Spirochaetota</taxon>
        <taxon>Spirochaetia</taxon>
        <taxon>Spirochaetales</taxon>
        <taxon>Spirochaetaceae</taxon>
        <taxon>Sediminispirochaeta</taxon>
    </lineage>
</organism>
<dbReference type="KEGG" id="ssm:Spirs_1318"/>
<dbReference type="eggNOG" id="ENOG5033SDH">
    <property type="taxonomic scope" value="Bacteria"/>
</dbReference>
<accession>E1R423</accession>
<dbReference type="Pfam" id="PF26329">
    <property type="entry name" value="DUF8084"/>
    <property type="match status" value="1"/>
</dbReference>
<name>E1R423_SEDSS</name>
<dbReference type="InterPro" id="IPR058397">
    <property type="entry name" value="DUF8084"/>
</dbReference>
<proteinExistence type="predicted"/>
<dbReference type="RefSeq" id="WP_013253909.1">
    <property type="nucleotide sequence ID" value="NC_014364.1"/>
</dbReference>
<dbReference type="Proteomes" id="UP000002318">
    <property type="component" value="Chromosome"/>
</dbReference>
<reference evidence="1 2" key="1">
    <citation type="journal article" date="2010" name="Stand. Genomic Sci.">
        <title>Complete genome sequence of Spirochaeta smaragdinae type strain (SEBR 4228).</title>
        <authorList>
            <person name="Mavromatis K."/>
            <person name="Yasawong M."/>
            <person name="Chertkov O."/>
            <person name="Lapidus A."/>
            <person name="Lucas S."/>
            <person name="Nolan M."/>
            <person name="Del Rio T.G."/>
            <person name="Tice H."/>
            <person name="Cheng J.F."/>
            <person name="Pitluck S."/>
            <person name="Liolios K."/>
            <person name="Ivanova N."/>
            <person name="Tapia R."/>
            <person name="Han C."/>
            <person name="Bruce D."/>
            <person name="Goodwin L."/>
            <person name="Pati A."/>
            <person name="Chen A."/>
            <person name="Palaniappan K."/>
            <person name="Land M."/>
            <person name="Hauser L."/>
            <person name="Chang Y.J."/>
            <person name="Jeffries C.D."/>
            <person name="Detter J.C."/>
            <person name="Rohde M."/>
            <person name="Brambilla E."/>
            <person name="Spring S."/>
            <person name="Goker M."/>
            <person name="Sikorski J."/>
            <person name="Woyke T."/>
            <person name="Bristow J."/>
            <person name="Eisen J.A."/>
            <person name="Markowitz V."/>
            <person name="Hugenholtz P."/>
            <person name="Klenk H.P."/>
            <person name="Kyrpides N.C."/>
        </authorList>
    </citation>
    <scope>NUCLEOTIDE SEQUENCE [LARGE SCALE GENOMIC DNA]</scope>
    <source>
        <strain evidence="2">DSM 11293 / JCM 15392 / SEBR 4228</strain>
    </source>
</reference>
<evidence type="ECO:0000313" key="2">
    <source>
        <dbReference type="Proteomes" id="UP000002318"/>
    </source>
</evidence>
<gene>
    <name evidence="1" type="ordered locus">Spirs_1318</name>
</gene>
<keyword evidence="2" id="KW-1185">Reference proteome</keyword>
<evidence type="ECO:0000313" key="1">
    <source>
        <dbReference type="EMBL" id="ADK80445.1"/>
    </source>
</evidence>
<dbReference type="EMBL" id="CP002116">
    <property type="protein sequence ID" value="ADK80445.1"/>
    <property type="molecule type" value="Genomic_DNA"/>
</dbReference>